<dbReference type="InterPro" id="IPR011006">
    <property type="entry name" value="CheY-like_superfamily"/>
</dbReference>
<proteinExistence type="predicted"/>
<dbReference type="FunFam" id="3.40.50.2300:FF:000021">
    <property type="entry name" value="Two-component system response regulator KdpE"/>
    <property type="match status" value="1"/>
</dbReference>
<dbReference type="EMBL" id="JANUCT010000031">
    <property type="protein sequence ID" value="MCS3904626.1"/>
    <property type="molecule type" value="Genomic_DNA"/>
</dbReference>
<dbReference type="InterPro" id="IPR001867">
    <property type="entry name" value="OmpR/PhoB-type_DNA-bd"/>
</dbReference>
<evidence type="ECO:0000259" key="11">
    <source>
        <dbReference type="PROSITE" id="PS51755"/>
    </source>
</evidence>
<comment type="subcellular location">
    <subcellularLocation>
        <location evidence="1">Cytoplasm</location>
    </subcellularLocation>
</comment>
<keyword evidence="6 9" id="KW-0238">DNA-binding</keyword>
<dbReference type="Pfam" id="PF00072">
    <property type="entry name" value="Response_reg"/>
    <property type="match status" value="1"/>
</dbReference>
<dbReference type="GO" id="GO:0005829">
    <property type="term" value="C:cytosol"/>
    <property type="evidence" value="ECO:0007669"/>
    <property type="project" value="TreeGrafter"/>
</dbReference>
<evidence type="ECO:0000256" key="9">
    <source>
        <dbReference type="PROSITE-ProRule" id="PRU01091"/>
    </source>
</evidence>
<evidence type="ECO:0000256" key="8">
    <source>
        <dbReference type="PROSITE-ProRule" id="PRU00169"/>
    </source>
</evidence>
<dbReference type="PROSITE" id="PS50110">
    <property type="entry name" value="RESPONSE_REGULATORY"/>
    <property type="match status" value="1"/>
</dbReference>
<dbReference type="GO" id="GO:0000156">
    <property type="term" value="F:phosphorelay response regulator activity"/>
    <property type="evidence" value="ECO:0007669"/>
    <property type="project" value="TreeGrafter"/>
</dbReference>
<dbReference type="InterPro" id="IPR036388">
    <property type="entry name" value="WH-like_DNA-bd_sf"/>
</dbReference>
<keyword evidence="13" id="KW-1185">Reference proteome</keyword>
<feature type="domain" description="OmpR/PhoB-type" evidence="11">
    <location>
        <begin position="130"/>
        <end position="229"/>
    </location>
</feature>
<dbReference type="SMART" id="SM00862">
    <property type="entry name" value="Trans_reg_C"/>
    <property type="match status" value="1"/>
</dbReference>
<evidence type="ECO:0000256" key="7">
    <source>
        <dbReference type="ARBA" id="ARBA00023163"/>
    </source>
</evidence>
<reference evidence="12" key="1">
    <citation type="submission" date="2022-08" db="EMBL/GenBank/DDBJ databases">
        <title>Genomic Encyclopedia of Type Strains, Phase III (KMG-III): the genomes of soil and plant-associated and newly described type strains.</title>
        <authorList>
            <person name="Whitman W."/>
        </authorList>
    </citation>
    <scope>NUCLEOTIDE SEQUENCE</scope>
    <source>
        <strain evidence="12">HMT 1</strain>
    </source>
</reference>
<evidence type="ECO:0000256" key="6">
    <source>
        <dbReference type="ARBA" id="ARBA00023125"/>
    </source>
</evidence>
<dbReference type="RefSeq" id="WP_259057830.1">
    <property type="nucleotide sequence ID" value="NZ_JANUCT010000031.1"/>
</dbReference>
<gene>
    <name evidence="12" type="ORF">J2T55_002667</name>
</gene>
<dbReference type="CDD" id="cd00383">
    <property type="entry name" value="trans_reg_C"/>
    <property type="match status" value="1"/>
</dbReference>
<dbReference type="CDD" id="cd17620">
    <property type="entry name" value="REC_OmpR_KdpE-like"/>
    <property type="match status" value="1"/>
</dbReference>
<dbReference type="Pfam" id="PF00486">
    <property type="entry name" value="Trans_reg_C"/>
    <property type="match status" value="1"/>
</dbReference>
<dbReference type="InterPro" id="IPR039420">
    <property type="entry name" value="WalR-like"/>
</dbReference>
<dbReference type="PANTHER" id="PTHR48111:SF50">
    <property type="entry name" value="KDP OPERON TRANSCRIPTIONAL REGULATORY PROTEIN KDPE"/>
    <property type="match status" value="1"/>
</dbReference>
<dbReference type="SMART" id="SM00448">
    <property type="entry name" value="REC"/>
    <property type="match status" value="1"/>
</dbReference>
<evidence type="ECO:0000313" key="12">
    <source>
        <dbReference type="EMBL" id="MCS3904626.1"/>
    </source>
</evidence>
<protein>
    <submittedName>
        <fullName evidence="12">Two-component system KDP operon response regulator KdpE</fullName>
    </submittedName>
</protein>
<dbReference type="GO" id="GO:0032993">
    <property type="term" value="C:protein-DNA complex"/>
    <property type="evidence" value="ECO:0007669"/>
    <property type="project" value="TreeGrafter"/>
</dbReference>
<keyword evidence="4" id="KW-0902">Two-component regulatory system</keyword>
<dbReference type="Proteomes" id="UP001204445">
    <property type="component" value="Unassembled WGS sequence"/>
</dbReference>
<evidence type="ECO:0000259" key="10">
    <source>
        <dbReference type="PROSITE" id="PS50110"/>
    </source>
</evidence>
<dbReference type="SUPFAM" id="SSF52172">
    <property type="entry name" value="CheY-like"/>
    <property type="match status" value="1"/>
</dbReference>
<dbReference type="Gene3D" id="1.10.10.10">
    <property type="entry name" value="Winged helix-like DNA-binding domain superfamily/Winged helix DNA-binding domain"/>
    <property type="match status" value="1"/>
</dbReference>
<sequence>MRQADRILVIDDELQIRRFLRISLKSQGYEVFEAENATVGLELAATSSPDIIVLDLGLPDADGNTVLKELRTWSTVPVIILSVRASESEKVQLLDDGANDYVTKPFGIQEFLARVRNLLRQSTKAEDETGSIYDDGYLHVDLLKRKITISDAEVHLTRKEFSILRTLIMHPGQVITQTQLLKNIWGPSHTHDTQYLRNFIKNIRQKLHDNSDEPRYVQTESGVGYRFIDNRQTKP</sequence>
<dbReference type="PROSITE" id="PS51755">
    <property type="entry name" value="OMPR_PHOB"/>
    <property type="match status" value="1"/>
</dbReference>
<dbReference type="PANTHER" id="PTHR48111">
    <property type="entry name" value="REGULATOR OF RPOS"/>
    <property type="match status" value="1"/>
</dbReference>
<evidence type="ECO:0000313" key="13">
    <source>
        <dbReference type="Proteomes" id="UP001204445"/>
    </source>
</evidence>
<evidence type="ECO:0000256" key="2">
    <source>
        <dbReference type="ARBA" id="ARBA00022490"/>
    </source>
</evidence>
<feature type="modified residue" description="4-aspartylphosphate" evidence="8">
    <location>
        <position position="55"/>
    </location>
</feature>
<evidence type="ECO:0000256" key="5">
    <source>
        <dbReference type="ARBA" id="ARBA00023015"/>
    </source>
</evidence>
<comment type="caution">
    <text evidence="12">The sequence shown here is derived from an EMBL/GenBank/DDBJ whole genome shotgun (WGS) entry which is preliminary data.</text>
</comment>
<dbReference type="InterPro" id="IPR001789">
    <property type="entry name" value="Sig_transdc_resp-reg_receiver"/>
</dbReference>
<keyword evidence="5" id="KW-0805">Transcription regulation</keyword>
<dbReference type="Gene3D" id="3.40.50.2300">
    <property type="match status" value="1"/>
</dbReference>
<keyword evidence="3 8" id="KW-0597">Phosphoprotein</keyword>
<evidence type="ECO:0000256" key="3">
    <source>
        <dbReference type="ARBA" id="ARBA00022553"/>
    </source>
</evidence>
<name>A0AAE3HLN6_9GAMM</name>
<organism evidence="12 13">
    <name type="scientific">Methylohalomonas lacus</name>
    <dbReference type="NCBI Taxonomy" id="398773"/>
    <lineage>
        <taxon>Bacteria</taxon>
        <taxon>Pseudomonadati</taxon>
        <taxon>Pseudomonadota</taxon>
        <taxon>Gammaproteobacteria</taxon>
        <taxon>Methylohalomonadales</taxon>
        <taxon>Methylohalomonadaceae</taxon>
        <taxon>Methylohalomonas</taxon>
    </lineage>
</organism>
<evidence type="ECO:0000256" key="4">
    <source>
        <dbReference type="ARBA" id="ARBA00023012"/>
    </source>
</evidence>
<dbReference type="AlphaFoldDB" id="A0AAE3HLN6"/>
<dbReference type="GO" id="GO:0000987">
    <property type="term" value="F:cis-regulatory region sequence-specific DNA binding"/>
    <property type="evidence" value="ECO:0007669"/>
    <property type="project" value="UniProtKB-ARBA"/>
</dbReference>
<dbReference type="GO" id="GO:0042802">
    <property type="term" value="F:identical protein binding"/>
    <property type="evidence" value="ECO:0007669"/>
    <property type="project" value="UniProtKB-ARBA"/>
</dbReference>
<feature type="DNA-binding region" description="OmpR/PhoB-type" evidence="9">
    <location>
        <begin position="130"/>
        <end position="229"/>
    </location>
</feature>
<accession>A0AAE3HLN6</accession>
<evidence type="ECO:0000256" key="1">
    <source>
        <dbReference type="ARBA" id="ARBA00004496"/>
    </source>
</evidence>
<keyword evidence="7" id="KW-0804">Transcription</keyword>
<dbReference type="Gene3D" id="6.10.250.690">
    <property type="match status" value="1"/>
</dbReference>
<keyword evidence="2" id="KW-0963">Cytoplasm</keyword>
<feature type="domain" description="Response regulatory" evidence="10">
    <location>
        <begin position="6"/>
        <end position="119"/>
    </location>
</feature>
<dbReference type="GO" id="GO:0045893">
    <property type="term" value="P:positive regulation of DNA-templated transcription"/>
    <property type="evidence" value="ECO:0007669"/>
    <property type="project" value="UniProtKB-ARBA"/>
</dbReference>